<organism evidence="2 3">
    <name type="scientific">Coemansia spiralis</name>
    <dbReference type="NCBI Taxonomy" id="417178"/>
    <lineage>
        <taxon>Eukaryota</taxon>
        <taxon>Fungi</taxon>
        <taxon>Fungi incertae sedis</taxon>
        <taxon>Zoopagomycota</taxon>
        <taxon>Kickxellomycotina</taxon>
        <taxon>Kickxellomycetes</taxon>
        <taxon>Kickxellales</taxon>
        <taxon>Kickxellaceae</taxon>
        <taxon>Coemansia</taxon>
    </lineage>
</organism>
<dbReference type="EMBL" id="JANBTW010000049">
    <property type="protein sequence ID" value="KAJ2675274.1"/>
    <property type="molecule type" value="Genomic_DNA"/>
</dbReference>
<dbReference type="AlphaFoldDB" id="A0A9W8G128"/>
<proteinExistence type="predicted"/>
<evidence type="ECO:0000256" key="1">
    <source>
        <dbReference type="SAM" id="MobiDB-lite"/>
    </source>
</evidence>
<protein>
    <recommendedName>
        <fullName evidence="4">Arrestin C-terminal-like domain-containing protein</fullName>
    </recommendedName>
</protein>
<sequence>MLSATPSLTLYPSTTEVVLYGGPSEASGTFITGRVVVPARYASQLKLLTVSLRPQRQRLFQTMQPATPPTHLQATLVIDGQTAPQIDHGDVFSKGHEWHFSIGIPGSIAETAYCDTHFVAYELVAEAKIPGLFSTSAQSKAHPIAIKRTPSADSSWTIAASEPFFESAVWRDRLELTVLCNSHLFHDQQSIAVRGILKPSEKGISLVRAGFQITERLSYVPNNLGWSAVESAKRVVVDNTIDLPSTSSTLHAGQGACNLYGAGSNPKQKGLPLYHEISAARCLTVPQAYKGIQYDIHRGPIRISHEIVFFVTIIDRIGNMHNLQLCAPIFVLPKIDGKRTILPRYEEADTDPLLETSGGTVPRRDRNILSQYVLVDMEEGGAEATVAPTDSGIFDACPLELDGFTPADDDSPPPSYPGAVSTIERTVISSSAAATTTTAISRDEPVRAHRLRKLCSRALLRTPHTQEPSTTSSPSIPPVPSLQRPLQQAELGSPNSVILV</sequence>
<gene>
    <name evidence="2" type="ORF">GGI25_004012</name>
</gene>
<feature type="region of interest" description="Disordered" evidence="1">
    <location>
        <begin position="458"/>
        <end position="500"/>
    </location>
</feature>
<reference evidence="2" key="1">
    <citation type="submission" date="2022-07" db="EMBL/GenBank/DDBJ databases">
        <title>Phylogenomic reconstructions and comparative analyses of Kickxellomycotina fungi.</title>
        <authorList>
            <person name="Reynolds N.K."/>
            <person name="Stajich J.E."/>
            <person name="Barry K."/>
            <person name="Grigoriev I.V."/>
            <person name="Crous P."/>
            <person name="Smith M.E."/>
        </authorList>
    </citation>
    <scope>NUCLEOTIDE SEQUENCE</scope>
    <source>
        <strain evidence="2">NRRL 3115</strain>
    </source>
</reference>
<feature type="compositionally biased region" description="Low complexity" evidence="1">
    <location>
        <begin position="462"/>
        <end position="474"/>
    </location>
</feature>
<dbReference type="Proteomes" id="UP001151518">
    <property type="component" value="Unassembled WGS sequence"/>
</dbReference>
<evidence type="ECO:0000313" key="3">
    <source>
        <dbReference type="Proteomes" id="UP001151518"/>
    </source>
</evidence>
<evidence type="ECO:0000313" key="2">
    <source>
        <dbReference type="EMBL" id="KAJ2675274.1"/>
    </source>
</evidence>
<dbReference type="OrthoDB" id="2333384at2759"/>
<comment type="caution">
    <text evidence="2">The sequence shown here is derived from an EMBL/GenBank/DDBJ whole genome shotgun (WGS) entry which is preliminary data.</text>
</comment>
<name>A0A9W8G128_9FUNG</name>
<accession>A0A9W8G128</accession>
<evidence type="ECO:0008006" key="4">
    <source>
        <dbReference type="Google" id="ProtNLM"/>
    </source>
</evidence>